<organism evidence="3">
    <name type="scientific">marine sediment metagenome</name>
    <dbReference type="NCBI Taxonomy" id="412755"/>
    <lineage>
        <taxon>unclassified sequences</taxon>
        <taxon>metagenomes</taxon>
        <taxon>ecological metagenomes</taxon>
    </lineage>
</organism>
<dbReference type="GO" id="GO:0008312">
    <property type="term" value="F:7S RNA binding"/>
    <property type="evidence" value="ECO:0007669"/>
    <property type="project" value="InterPro"/>
</dbReference>
<feature type="non-terminal residue" evidence="3">
    <location>
        <position position="1"/>
    </location>
</feature>
<dbReference type="Gene3D" id="1.10.260.30">
    <property type="entry name" value="Signal recognition particle, SRP54 subunit, M-domain"/>
    <property type="match status" value="1"/>
</dbReference>
<reference evidence="3" key="1">
    <citation type="journal article" date="2014" name="Front. Microbiol.">
        <title>High frequency of phylogenetically diverse reductive dehalogenase-homologous genes in deep subseafloor sedimentary metagenomes.</title>
        <authorList>
            <person name="Kawai M."/>
            <person name="Futagami T."/>
            <person name="Toyoda A."/>
            <person name="Takaki Y."/>
            <person name="Nishi S."/>
            <person name="Hori S."/>
            <person name="Arai W."/>
            <person name="Tsubouchi T."/>
            <person name="Morono Y."/>
            <person name="Uchiyama I."/>
            <person name="Ito T."/>
            <person name="Fujiyama A."/>
            <person name="Inagaki F."/>
            <person name="Takami H."/>
        </authorList>
    </citation>
    <scope>NUCLEOTIDE SEQUENCE</scope>
    <source>
        <strain evidence="3">Expedition CK06-06</strain>
    </source>
</reference>
<dbReference type="AlphaFoldDB" id="X1AKX7"/>
<proteinExistence type="predicted"/>
<dbReference type="EMBL" id="BART01012618">
    <property type="protein sequence ID" value="GAG83230.1"/>
    <property type="molecule type" value="Genomic_DNA"/>
</dbReference>
<gene>
    <name evidence="3" type="ORF">S01H4_26236</name>
</gene>
<accession>X1AKX7</accession>
<sequence length="63" mass="7121">PNAPEERHNPGIIDGSRRHRIAQGSGTKPQDINQLLNQFRQMQKLLKMGIGGKLPRNIMGMFK</sequence>
<dbReference type="Pfam" id="PF02978">
    <property type="entry name" value="SRP_SPB"/>
    <property type="match status" value="1"/>
</dbReference>
<evidence type="ECO:0000259" key="2">
    <source>
        <dbReference type="Pfam" id="PF02978"/>
    </source>
</evidence>
<dbReference type="GO" id="GO:0048500">
    <property type="term" value="C:signal recognition particle"/>
    <property type="evidence" value="ECO:0007669"/>
    <property type="project" value="InterPro"/>
</dbReference>
<dbReference type="InterPro" id="IPR004125">
    <property type="entry name" value="Signal_recog_particle_SRP54_M"/>
</dbReference>
<evidence type="ECO:0000313" key="3">
    <source>
        <dbReference type="EMBL" id="GAG83230.1"/>
    </source>
</evidence>
<protein>
    <recommendedName>
        <fullName evidence="2">Signal recognition particle SRP54 subunit M-domain domain-containing protein</fullName>
    </recommendedName>
</protein>
<feature type="region of interest" description="Disordered" evidence="1">
    <location>
        <begin position="1"/>
        <end position="30"/>
    </location>
</feature>
<dbReference type="InterPro" id="IPR036891">
    <property type="entry name" value="Signal_recog_part_SRP54_M_sf"/>
</dbReference>
<name>X1AKX7_9ZZZZ</name>
<dbReference type="SUPFAM" id="SSF47446">
    <property type="entry name" value="Signal peptide-binding domain"/>
    <property type="match status" value="1"/>
</dbReference>
<comment type="caution">
    <text evidence="3">The sequence shown here is derived from an EMBL/GenBank/DDBJ whole genome shotgun (WGS) entry which is preliminary data.</text>
</comment>
<evidence type="ECO:0000256" key="1">
    <source>
        <dbReference type="SAM" id="MobiDB-lite"/>
    </source>
</evidence>
<dbReference type="GO" id="GO:0006614">
    <property type="term" value="P:SRP-dependent cotranslational protein targeting to membrane"/>
    <property type="evidence" value="ECO:0007669"/>
    <property type="project" value="InterPro"/>
</dbReference>
<feature type="domain" description="Signal recognition particle SRP54 subunit M-domain" evidence="2">
    <location>
        <begin position="4"/>
        <end position="45"/>
    </location>
</feature>